<evidence type="ECO:0000313" key="1">
    <source>
        <dbReference type="EMBL" id="PCI95189.1"/>
    </source>
</evidence>
<proteinExistence type="predicted"/>
<gene>
    <name evidence="1" type="ORF">COB11_02850</name>
</gene>
<name>A0A2A4YL23_UNCAE</name>
<organism evidence="1 2">
    <name type="scientific">Aerophobetes bacterium</name>
    <dbReference type="NCBI Taxonomy" id="2030807"/>
    <lineage>
        <taxon>Bacteria</taxon>
        <taxon>Candidatus Aerophobota</taxon>
    </lineage>
</organism>
<dbReference type="EMBL" id="NVUU01000026">
    <property type="protein sequence ID" value="PCI95189.1"/>
    <property type="molecule type" value="Genomic_DNA"/>
</dbReference>
<comment type="caution">
    <text evidence="1">The sequence shown here is derived from an EMBL/GenBank/DDBJ whole genome shotgun (WGS) entry which is preliminary data.</text>
</comment>
<reference evidence="2" key="1">
    <citation type="submission" date="2017-08" db="EMBL/GenBank/DDBJ databases">
        <title>A dynamic microbial community with high functional redundancy inhabits the cold, oxic subseafloor aquifer.</title>
        <authorList>
            <person name="Tully B.J."/>
            <person name="Wheat C.G."/>
            <person name="Glazer B.T."/>
            <person name="Huber J.A."/>
        </authorList>
    </citation>
    <scope>NUCLEOTIDE SEQUENCE [LARGE SCALE GENOMIC DNA]</scope>
</reference>
<dbReference type="AlphaFoldDB" id="A0A2A4YL23"/>
<protein>
    <submittedName>
        <fullName evidence="1">Uncharacterized protein</fullName>
    </submittedName>
</protein>
<dbReference type="Proteomes" id="UP000217838">
    <property type="component" value="Unassembled WGS sequence"/>
</dbReference>
<sequence length="195" mass="23041">MTEVIEGIVESTSGSESNSCNGMLYNPGLEGVYLLQKVEKQHQSRLLNLDRKQQEISHTLTELKDHLKRCYRELKKPEVDGEVRTIDLSKYKDQIMQLWNEWKVELKNKDLDEYKSLSDVLNQLDFSKLSIEELDDKLIPELEKIQRFHEFKYQQIPNELRMFIELFTILVEILKEIPKKFAEVNSHISRNSTRG</sequence>
<accession>A0A2A4YL23</accession>
<evidence type="ECO:0000313" key="2">
    <source>
        <dbReference type="Proteomes" id="UP000217838"/>
    </source>
</evidence>